<sequence>MKDVALKKEMKKVGGDITNEEWKQVSSFLPFLKVFYDATLKLPGSLYITSNYYIDAIFGVGYVLFQHLYHEDEAIRKMASHMKLKYDKYWGDIDKLNHFIFISESLLEMEKFEEGTENLTVEQPMIIIDEQ</sequence>
<dbReference type="Pfam" id="PF14372">
    <property type="entry name" value="hAT-like_RNase-H"/>
    <property type="match status" value="1"/>
</dbReference>
<reference evidence="2" key="2">
    <citation type="submission" date="2023-05" db="EMBL/GenBank/DDBJ databases">
        <authorList>
            <person name="Schelkunov M.I."/>
        </authorList>
    </citation>
    <scope>NUCLEOTIDE SEQUENCE</scope>
    <source>
        <strain evidence="2">Hsosn_3</strain>
        <tissue evidence="2">Leaf</tissue>
    </source>
</reference>
<evidence type="ECO:0000259" key="1">
    <source>
        <dbReference type="Pfam" id="PF14372"/>
    </source>
</evidence>
<feature type="domain" description="hAT-like transposase RNase-H fold" evidence="1">
    <location>
        <begin position="46"/>
        <end position="102"/>
    </location>
</feature>
<accession>A0AAD8H9T2</accession>
<protein>
    <recommendedName>
        <fullName evidence="1">hAT-like transposase RNase-H fold domain-containing protein</fullName>
    </recommendedName>
</protein>
<gene>
    <name evidence="2" type="ORF">POM88_047065</name>
</gene>
<dbReference type="PANTHER" id="PTHR23272:SF190">
    <property type="entry name" value="ZINC FINGER, BED-TYPE-RELATED"/>
    <property type="match status" value="1"/>
</dbReference>
<keyword evidence="3" id="KW-1185">Reference proteome</keyword>
<comment type="caution">
    <text evidence="2">The sequence shown here is derived from an EMBL/GenBank/DDBJ whole genome shotgun (WGS) entry which is preliminary data.</text>
</comment>
<name>A0AAD8H9T2_9APIA</name>
<reference evidence="2" key="1">
    <citation type="submission" date="2023-02" db="EMBL/GenBank/DDBJ databases">
        <title>Genome of toxic invasive species Heracleum sosnowskyi carries increased number of genes despite the absence of recent whole-genome duplications.</title>
        <authorList>
            <person name="Schelkunov M."/>
            <person name="Shtratnikova V."/>
            <person name="Makarenko M."/>
            <person name="Klepikova A."/>
            <person name="Omelchenko D."/>
            <person name="Novikova G."/>
            <person name="Obukhova E."/>
            <person name="Bogdanov V."/>
            <person name="Penin A."/>
            <person name="Logacheva M."/>
        </authorList>
    </citation>
    <scope>NUCLEOTIDE SEQUENCE</scope>
    <source>
        <strain evidence="2">Hsosn_3</strain>
        <tissue evidence="2">Leaf</tissue>
    </source>
</reference>
<dbReference type="GO" id="GO:0003677">
    <property type="term" value="F:DNA binding"/>
    <property type="evidence" value="ECO:0007669"/>
    <property type="project" value="InterPro"/>
</dbReference>
<organism evidence="2 3">
    <name type="scientific">Heracleum sosnowskyi</name>
    <dbReference type="NCBI Taxonomy" id="360622"/>
    <lineage>
        <taxon>Eukaryota</taxon>
        <taxon>Viridiplantae</taxon>
        <taxon>Streptophyta</taxon>
        <taxon>Embryophyta</taxon>
        <taxon>Tracheophyta</taxon>
        <taxon>Spermatophyta</taxon>
        <taxon>Magnoliopsida</taxon>
        <taxon>eudicotyledons</taxon>
        <taxon>Gunneridae</taxon>
        <taxon>Pentapetalae</taxon>
        <taxon>asterids</taxon>
        <taxon>campanulids</taxon>
        <taxon>Apiales</taxon>
        <taxon>Apiaceae</taxon>
        <taxon>Apioideae</taxon>
        <taxon>apioid superclade</taxon>
        <taxon>Tordylieae</taxon>
        <taxon>Tordyliinae</taxon>
        <taxon>Heracleum</taxon>
    </lineage>
</organism>
<proteinExistence type="predicted"/>
<dbReference type="Proteomes" id="UP001237642">
    <property type="component" value="Unassembled WGS sequence"/>
</dbReference>
<dbReference type="AlphaFoldDB" id="A0AAD8H9T2"/>
<dbReference type="EMBL" id="JAUIZM010000010">
    <property type="protein sequence ID" value="KAK1362591.1"/>
    <property type="molecule type" value="Genomic_DNA"/>
</dbReference>
<dbReference type="InterPro" id="IPR025525">
    <property type="entry name" value="hAT-like_transposase_RNase-H"/>
</dbReference>
<evidence type="ECO:0000313" key="2">
    <source>
        <dbReference type="EMBL" id="KAK1362591.1"/>
    </source>
</evidence>
<dbReference type="PANTHER" id="PTHR23272">
    <property type="entry name" value="BED FINGER-RELATED"/>
    <property type="match status" value="1"/>
</dbReference>
<evidence type="ECO:0000313" key="3">
    <source>
        <dbReference type="Proteomes" id="UP001237642"/>
    </source>
</evidence>